<name>A0ABQ8SXP1_PERAM</name>
<sequence>MASKTSKWADNRQATNFECTLTPCDLNCGFLLTSSDVYYTNQDFQTSKWADNRQATNFECTLTPCDLNCGFLLTNSDVYYANQDFQREATKSYGTMQITHNPLIDSPRWLQFDEYKVQIMQALLSDILEGIERFNYLKQVCLSDEAIFHTSGKVNRHNVRIFGSEN</sequence>
<keyword evidence="2" id="KW-1185">Reference proteome</keyword>
<dbReference type="EMBL" id="JAJSOF020000019">
    <property type="protein sequence ID" value="KAJ4438496.1"/>
    <property type="molecule type" value="Genomic_DNA"/>
</dbReference>
<evidence type="ECO:0000313" key="2">
    <source>
        <dbReference type="Proteomes" id="UP001148838"/>
    </source>
</evidence>
<accession>A0ABQ8SXP1</accession>
<dbReference type="Proteomes" id="UP001148838">
    <property type="component" value="Unassembled WGS sequence"/>
</dbReference>
<evidence type="ECO:0000313" key="1">
    <source>
        <dbReference type="EMBL" id="KAJ4438496.1"/>
    </source>
</evidence>
<organism evidence="1 2">
    <name type="scientific">Periplaneta americana</name>
    <name type="common">American cockroach</name>
    <name type="synonym">Blatta americana</name>
    <dbReference type="NCBI Taxonomy" id="6978"/>
    <lineage>
        <taxon>Eukaryota</taxon>
        <taxon>Metazoa</taxon>
        <taxon>Ecdysozoa</taxon>
        <taxon>Arthropoda</taxon>
        <taxon>Hexapoda</taxon>
        <taxon>Insecta</taxon>
        <taxon>Pterygota</taxon>
        <taxon>Neoptera</taxon>
        <taxon>Polyneoptera</taxon>
        <taxon>Dictyoptera</taxon>
        <taxon>Blattodea</taxon>
        <taxon>Blattoidea</taxon>
        <taxon>Blattidae</taxon>
        <taxon>Blattinae</taxon>
        <taxon>Periplaneta</taxon>
    </lineage>
</organism>
<comment type="caution">
    <text evidence="1">The sequence shown here is derived from an EMBL/GenBank/DDBJ whole genome shotgun (WGS) entry which is preliminary data.</text>
</comment>
<proteinExistence type="predicted"/>
<protein>
    <submittedName>
        <fullName evidence="1">Uncharacterized protein</fullName>
    </submittedName>
</protein>
<gene>
    <name evidence="1" type="ORF">ANN_14441</name>
</gene>
<reference evidence="1 2" key="1">
    <citation type="journal article" date="2022" name="Allergy">
        <title>Genome assembly and annotation of Periplaneta americana reveal a comprehensive cockroach allergen profile.</title>
        <authorList>
            <person name="Wang L."/>
            <person name="Xiong Q."/>
            <person name="Saelim N."/>
            <person name="Wang L."/>
            <person name="Nong W."/>
            <person name="Wan A.T."/>
            <person name="Shi M."/>
            <person name="Liu X."/>
            <person name="Cao Q."/>
            <person name="Hui J.H.L."/>
            <person name="Sookrung N."/>
            <person name="Leung T.F."/>
            <person name="Tungtrongchitr A."/>
            <person name="Tsui S.K.W."/>
        </authorList>
    </citation>
    <scope>NUCLEOTIDE SEQUENCE [LARGE SCALE GENOMIC DNA]</scope>
    <source>
        <strain evidence="1">PWHHKU_190912</strain>
    </source>
</reference>